<reference evidence="2" key="1">
    <citation type="journal article" date="2019" name="Int. J. Syst. Evol. Microbiol.">
        <title>The Global Catalogue of Microorganisms (GCM) 10K type strain sequencing project: providing services to taxonomists for standard genome sequencing and annotation.</title>
        <authorList>
            <consortium name="The Broad Institute Genomics Platform"/>
            <consortium name="The Broad Institute Genome Sequencing Center for Infectious Disease"/>
            <person name="Wu L."/>
            <person name="Ma J."/>
        </authorList>
    </citation>
    <scope>NUCLEOTIDE SEQUENCE [LARGE SCALE GENOMIC DNA]</scope>
    <source>
        <strain evidence="2">JCM 17759</strain>
    </source>
</reference>
<comment type="caution">
    <text evidence="1">The sequence shown here is derived from an EMBL/GenBank/DDBJ whole genome shotgun (WGS) entry which is preliminary data.</text>
</comment>
<evidence type="ECO:0000313" key="2">
    <source>
        <dbReference type="Proteomes" id="UP001500840"/>
    </source>
</evidence>
<accession>A0ABP8MXZ0</accession>
<organism evidence="1 2">
    <name type="scientific">Novipirellula rosea</name>
    <dbReference type="NCBI Taxonomy" id="1031540"/>
    <lineage>
        <taxon>Bacteria</taxon>
        <taxon>Pseudomonadati</taxon>
        <taxon>Planctomycetota</taxon>
        <taxon>Planctomycetia</taxon>
        <taxon>Pirellulales</taxon>
        <taxon>Pirellulaceae</taxon>
        <taxon>Novipirellula</taxon>
    </lineage>
</organism>
<keyword evidence="2" id="KW-1185">Reference proteome</keyword>
<dbReference type="RefSeq" id="WP_339946965.1">
    <property type="nucleotide sequence ID" value="NZ_BAABGA010000039.1"/>
</dbReference>
<evidence type="ECO:0000313" key="1">
    <source>
        <dbReference type="EMBL" id="GAA4457213.1"/>
    </source>
</evidence>
<dbReference type="Proteomes" id="UP001500840">
    <property type="component" value="Unassembled WGS sequence"/>
</dbReference>
<dbReference type="EMBL" id="BAABGA010000039">
    <property type="protein sequence ID" value="GAA4457213.1"/>
    <property type="molecule type" value="Genomic_DNA"/>
</dbReference>
<proteinExistence type="predicted"/>
<sequence>MSLQKRRSNPIHYDGIDLRWSVSVRSLSSPGEGLLVVQSDHGQRLVVRLALNDLWIHGPGPRHSVKPSLVRRVMDDACGLGWTPDSPGPEFHVTLNDEDCLTCT</sequence>
<name>A0ABP8MXZ0_9BACT</name>
<evidence type="ECO:0008006" key="3">
    <source>
        <dbReference type="Google" id="ProtNLM"/>
    </source>
</evidence>
<protein>
    <recommendedName>
        <fullName evidence="3">DUF2442 domain-containing protein</fullName>
    </recommendedName>
</protein>
<gene>
    <name evidence="1" type="ORF">GCM10023156_33700</name>
</gene>